<dbReference type="Pfam" id="PF13561">
    <property type="entry name" value="adh_short_C2"/>
    <property type="match status" value="1"/>
</dbReference>
<dbReference type="InterPro" id="IPR020904">
    <property type="entry name" value="Sc_DH/Rdtase_CS"/>
</dbReference>
<dbReference type="Proteomes" id="UP000032221">
    <property type="component" value="Unassembled WGS sequence"/>
</dbReference>
<dbReference type="STRING" id="280871.TL10_18495"/>
<dbReference type="PATRIC" id="fig|280871.6.peg.3830"/>
<dbReference type="Gene3D" id="3.40.50.720">
    <property type="entry name" value="NAD(P)-binding Rossmann-like Domain"/>
    <property type="match status" value="1"/>
</dbReference>
<evidence type="ECO:0000256" key="2">
    <source>
        <dbReference type="ARBA" id="ARBA00023002"/>
    </source>
</evidence>
<dbReference type="PANTHER" id="PTHR43008:SF4">
    <property type="entry name" value="CHAIN DEHYDROGENASE, PUTATIVE (AFU_ORTHOLOGUE AFUA_4G08710)-RELATED"/>
    <property type="match status" value="1"/>
</dbReference>
<dbReference type="GO" id="GO:0050664">
    <property type="term" value="F:oxidoreductase activity, acting on NAD(P)H, oxygen as acceptor"/>
    <property type="evidence" value="ECO:0007669"/>
    <property type="project" value="TreeGrafter"/>
</dbReference>
<accession>A0A0D1J1V3</accession>
<sequence length="284" mass="29783">MGTYAVTGSASGMGYQAAGQLRAQGHTVIGVDLKDADVIADLSTADGRRTAATRVLELSEGKLDGAVLAAGIGPGDGKDRARLIAQINYLGTVDLLTAWRPALAAAGNAKVVALGSNSSTTVPAVPRRAIRALLAGDADRAARAVRFFGGGASALMYAASKIAVARWVRQTAVTADWAGRGIRLNVLAPGAIMTPLLQAQLDSPREGKAVRAFPIPTGNFGDPVHLANWITFMLSDAADFLCGSVIFVDGGTDAYFRPDSWPKGVAVRGIPQYVWRHRRFAKTR</sequence>
<dbReference type="SUPFAM" id="SSF51735">
    <property type="entry name" value="NAD(P)-binding Rossmann-fold domains"/>
    <property type="match status" value="1"/>
</dbReference>
<dbReference type="EMBL" id="JXST01000026">
    <property type="protein sequence ID" value="KIU15513.1"/>
    <property type="molecule type" value="Genomic_DNA"/>
</dbReference>
<dbReference type="InterPro" id="IPR036291">
    <property type="entry name" value="NAD(P)-bd_dom_sf"/>
</dbReference>
<dbReference type="InterPro" id="IPR002347">
    <property type="entry name" value="SDR_fam"/>
</dbReference>
<dbReference type="AlphaFoldDB" id="A0A0D1J1V3"/>
<dbReference type="OrthoDB" id="3676637at2"/>
<comment type="caution">
    <text evidence="3">The sequence shown here is derived from an EMBL/GenBank/DDBJ whole genome shotgun (WGS) entry which is preliminary data.</text>
</comment>
<protein>
    <submittedName>
        <fullName evidence="3">NAD-dependent epimerase</fullName>
    </submittedName>
</protein>
<proteinExistence type="inferred from homology"/>
<dbReference type="RefSeq" id="WP_082067995.1">
    <property type="nucleotide sequence ID" value="NZ_JXST01000026.1"/>
</dbReference>
<evidence type="ECO:0000256" key="1">
    <source>
        <dbReference type="ARBA" id="ARBA00006484"/>
    </source>
</evidence>
<dbReference type="PANTHER" id="PTHR43008">
    <property type="entry name" value="BENZIL REDUCTASE"/>
    <property type="match status" value="1"/>
</dbReference>
<name>A0A0D1J1V3_9MYCO</name>
<keyword evidence="4" id="KW-1185">Reference proteome</keyword>
<keyword evidence="2" id="KW-0560">Oxidoreductase</keyword>
<dbReference type="PRINTS" id="PR00081">
    <property type="entry name" value="GDHRDH"/>
</dbReference>
<comment type="similarity">
    <text evidence="1">Belongs to the short-chain dehydrogenases/reductases (SDR) family.</text>
</comment>
<dbReference type="PROSITE" id="PS00061">
    <property type="entry name" value="ADH_SHORT"/>
    <property type="match status" value="1"/>
</dbReference>
<evidence type="ECO:0000313" key="4">
    <source>
        <dbReference type="Proteomes" id="UP000032221"/>
    </source>
</evidence>
<organism evidence="3 4">
    <name type="scientific">Mycolicibacterium llatzerense</name>
    <dbReference type="NCBI Taxonomy" id="280871"/>
    <lineage>
        <taxon>Bacteria</taxon>
        <taxon>Bacillati</taxon>
        <taxon>Actinomycetota</taxon>
        <taxon>Actinomycetes</taxon>
        <taxon>Mycobacteriales</taxon>
        <taxon>Mycobacteriaceae</taxon>
        <taxon>Mycolicibacterium</taxon>
    </lineage>
</organism>
<gene>
    <name evidence="3" type="ORF">TL10_18495</name>
</gene>
<evidence type="ECO:0000313" key="3">
    <source>
        <dbReference type="EMBL" id="KIU15513.1"/>
    </source>
</evidence>
<reference evidence="3 4" key="1">
    <citation type="submission" date="2015-01" db="EMBL/GenBank/DDBJ databases">
        <title>Genome sequence of Mycobacterium llatzerense and Mycobacterium immunogenum recovered from brain abscess.</title>
        <authorList>
            <person name="Greninger A.L."/>
            <person name="Langelier C."/>
            <person name="Cunningham G."/>
            <person name="Chiu C.Y."/>
            <person name="Miller S."/>
        </authorList>
    </citation>
    <scope>NUCLEOTIDE SEQUENCE [LARGE SCALE GENOMIC DNA]</scope>
    <source>
        <strain evidence="3 4">CLUC14</strain>
    </source>
</reference>